<dbReference type="AlphaFoldDB" id="A0AAF0C8Y4"/>
<feature type="compositionally biased region" description="Polar residues" evidence="1">
    <location>
        <begin position="89"/>
        <end position="107"/>
    </location>
</feature>
<name>A0AAF0C8Y4_9GAMM</name>
<dbReference type="Proteomes" id="UP000032352">
    <property type="component" value="Chromosome"/>
</dbReference>
<evidence type="ECO:0000313" key="4">
    <source>
        <dbReference type="Proteomes" id="UP000032352"/>
    </source>
</evidence>
<proteinExistence type="predicted"/>
<organism evidence="3 4">
    <name type="scientific">Thalassomonas viridans</name>
    <dbReference type="NCBI Taxonomy" id="137584"/>
    <lineage>
        <taxon>Bacteria</taxon>
        <taxon>Pseudomonadati</taxon>
        <taxon>Pseudomonadota</taxon>
        <taxon>Gammaproteobacteria</taxon>
        <taxon>Alteromonadales</taxon>
        <taxon>Colwelliaceae</taxon>
        <taxon>Thalassomonas</taxon>
    </lineage>
</organism>
<evidence type="ECO:0000259" key="2">
    <source>
        <dbReference type="PROSITE" id="PS50835"/>
    </source>
</evidence>
<gene>
    <name evidence="3" type="ORF">SG34_023800</name>
</gene>
<dbReference type="PROSITE" id="PS50835">
    <property type="entry name" value="IG_LIKE"/>
    <property type="match status" value="1"/>
</dbReference>
<accession>A0AAF0C8Y4</accession>
<dbReference type="RefSeq" id="WP_152647250.1">
    <property type="nucleotide sequence ID" value="NZ_CP059733.1"/>
</dbReference>
<evidence type="ECO:0000256" key="1">
    <source>
        <dbReference type="SAM" id="MobiDB-lite"/>
    </source>
</evidence>
<dbReference type="InterPro" id="IPR007110">
    <property type="entry name" value="Ig-like_dom"/>
</dbReference>
<keyword evidence="4" id="KW-1185">Reference proteome</keyword>
<protein>
    <recommendedName>
        <fullName evidence="2">Ig-like domain-containing protein</fullName>
    </recommendedName>
</protein>
<feature type="region of interest" description="Disordered" evidence="1">
    <location>
        <begin position="89"/>
        <end position="119"/>
    </location>
</feature>
<reference evidence="3 4" key="2">
    <citation type="journal article" date="2022" name="Mar. Drugs">
        <title>Bioassay-Guided Fractionation Leads to the Detection of Cholic Acid Generated by the Rare Thalassomonas sp.</title>
        <authorList>
            <person name="Pheiffer F."/>
            <person name="Schneider Y.K."/>
            <person name="Hansen E.H."/>
            <person name="Andersen J.H."/>
            <person name="Isaksson J."/>
            <person name="Busche T."/>
            <person name="R C."/>
            <person name="Kalinowski J."/>
            <person name="Zyl L.V."/>
            <person name="Trindade M."/>
        </authorList>
    </citation>
    <scope>NUCLEOTIDE SEQUENCE [LARGE SCALE GENOMIC DNA]</scope>
    <source>
        <strain evidence="3 4">XOM25</strain>
    </source>
</reference>
<dbReference type="KEGG" id="tvd:SG34_023800"/>
<reference evidence="3 4" key="1">
    <citation type="journal article" date="2015" name="Genome Announc.">
        <title>Draft Genome Sequences of Marine Isolates of Thalassomonas viridans and Thalassomonas actiniarum.</title>
        <authorList>
            <person name="Olonade I."/>
            <person name="van Zyl L.J."/>
            <person name="Trindade M."/>
        </authorList>
    </citation>
    <scope>NUCLEOTIDE SEQUENCE [LARGE SCALE GENOMIC DNA]</scope>
    <source>
        <strain evidence="3 4">XOM25</strain>
    </source>
</reference>
<sequence>MNGAARATSGTWVGTNRTHTQTTTLYCTGPGGTSNTVSSTLTVIPPPPAPTVSISWSPSSVAYGENSILSWTSTNASSCVVDGVNSSTSGSLSYGNNTENRTSSISCSGPGGNSGTQSATLTVSPEAVLPSLAFNISNGTITGTSTDSNHGSEVDISFWFSKTPYNNAAKVHGGVVTTNAGSFSYAIPEQYLDGSYDVRVFAMDVDHNGEKTGDFSYGLRTVPNALPSVSASFDRSTITKGESVTLSWTSNNISSCMVDGVMATSGLSYTPTQTGDFSKTVVCTGFNNLSASSSATVRVEPEEVGLPVVHVNMGDYKISGSAVDPNASANVELRLWFSLSPFDTTNAIEAGSITASPGYEYEIPTQYRGGNYDLKIEAIDLDSTGSETGESSALTLRIEEPGEEIKAIREKLRLACKNGGNEPVAGVYTVGAAYVVGEYTACKSFDASMMRIIYSSNVQPDFTVLTIKTPQGDLKLPNIAYQSSLHVSNSTAIHLSDIQDKSIEIGHIQNFETGVLIEHSQNNKFEISFLENNKVNLKLDEANGNDFFGGSYAQWSKKDAEGNKVLEWGYSNLELINSDNNKWIGTNMENGTGEMPVLVSGDNNIFYNVRWEAINSVAFSGTQNLIYFGQHGIKLNLGPVFWLTKDKCPMDKQYFFNGVQTLTGYDTSWSKDAVYTLFNKKHWLEKTFMPDDCSQVEPYWYNNDRFAPQGQN</sequence>
<dbReference type="EMBL" id="CP059733">
    <property type="protein sequence ID" value="WDE04334.1"/>
    <property type="molecule type" value="Genomic_DNA"/>
</dbReference>
<evidence type="ECO:0000313" key="3">
    <source>
        <dbReference type="EMBL" id="WDE04334.1"/>
    </source>
</evidence>
<feature type="domain" description="Ig-like" evidence="2">
    <location>
        <begin position="1"/>
        <end position="124"/>
    </location>
</feature>